<evidence type="ECO:0000256" key="1">
    <source>
        <dbReference type="SAM" id="Phobius"/>
    </source>
</evidence>
<evidence type="ECO:0000313" key="6">
    <source>
        <dbReference type="Proteomes" id="UP000076882"/>
    </source>
</evidence>
<dbReference type="EMBL" id="LUWI01000022">
    <property type="protein sequence ID" value="KZU03657.1"/>
    <property type="molecule type" value="Genomic_DNA"/>
</dbReference>
<feature type="transmembrane region" description="Helical" evidence="1">
    <location>
        <begin position="121"/>
        <end position="138"/>
    </location>
</feature>
<dbReference type="GO" id="GO:0005886">
    <property type="term" value="C:plasma membrane"/>
    <property type="evidence" value="ECO:0007669"/>
    <property type="project" value="TreeGrafter"/>
</dbReference>
<dbReference type="Gene3D" id="3.30.70.270">
    <property type="match status" value="1"/>
</dbReference>
<dbReference type="Proteomes" id="UP000076989">
    <property type="component" value="Unassembled WGS sequence"/>
</dbReference>
<dbReference type="SUPFAM" id="SSF55073">
    <property type="entry name" value="Nucleotide cyclase"/>
    <property type="match status" value="1"/>
</dbReference>
<dbReference type="GO" id="GO:0043709">
    <property type="term" value="P:cell adhesion involved in single-species biofilm formation"/>
    <property type="evidence" value="ECO:0007669"/>
    <property type="project" value="TreeGrafter"/>
</dbReference>
<protein>
    <submittedName>
        <fullName evidence="5">GGDEF domain-containing protein</fullName>
    </submittedName>
    <submittedName>
        <fullName evidence="4">Protein containing diguanylatecyclase/phosphodiesterase domain 1</fullName>
    </submittedName>
</protein>
<reference evidence="6 7" key="1">
    <citation type="submission" date="2016-03" db="EMBL/GenBank/DDBJ databases">
        <title>Comparative genomics of 54 Lactobacillus plantarum strains reveals genomic uncoupling from niche constraints.</title>
        <authorList>
            <person name="Martino M.E."/>
        </authorList>
    </citation>
    <scope>NUCLEOTIDE SEQUENCE [LARGE SCALE GENOMIC DNA]</scope>
    <source>
        <strain evidence="4 6">19.1</strain>
        <strain evidence="3 7">Nizo2260</strain>
    </source>
</reference>
<dbReference type="InterPro" id="IPR043128">
    <property type="entry name" value="Rev_trsase/Diguanyl_cyclase"/>
</dbReference>
<evidence type="ECO:0000313" key="7">
    <source>
        <dbReference type="Proteomes" id="UP000076989"/>
    </source>
</evidence>
<keyword evidence="1" id="KW-0472">Membrane</keyword>
<dbReference type="SMART" id="SM00267">
    <property type="entry name" value="GGDEF"/>
    <property type="match status" value="1"/>
</dbReference>
<dbReference type="KEGG" id="lpb:SH83_12655"/>
<dbReference type="FunFam" id="3.30.70.270:FF:000001">
    <property type="entry name" value="Diguanylate cyclase domain protein"/>
    <property type="match status" value="1"/>
</dbReference>
<sequence>MTWSHWEITPFITSVFFILGVLTLFWVSQNWIINFFNTHHWRVDQSLITDWYGLIYMMLFVFGMQTAVVGQNDAWIFMNFQLIGLTFCGYFLNVRVRYYYLYPLVFIFMGFNHSLYYWESWGHAVTLILFFTALGRLRKHVPLQTKQGQVALYLVTCAGFGAVLWWFMKLKFNLSWATYWQEWTYLLVFASLLYIYASMLSANAHLKQNLVAFANHDALTKIENFAAYKTAINYQVTSSRKNGSQLTMLMFDIDHFKQVNDTYGHLAGDKILQHVAQVATIVFHANNPQISLYRTGGEEFNVIFPNYDLTEALAVAEQLFAAINHIAVPVNDHQIQLSISIGLSELAADDQSPTAFYQRVDANLYHSKKHGRMQITAK</sequence>
<gene>
    <name evidence="5" type="ORF">JH395_02745</name>
    <name evidence="4" type="ORF">Lp19_1318</name>
    <name evidence="3" type="ORF">Nizo2260_1897</name>
</gene>
<dbReference type="EMBL" id="LUXM01000025">
    <property type="protein sequence ID" value="KZU95729.1"/>
    <property type="molecule type" value="Genomic_DNA"/>
</dbReference>
<dbReference type="Proteomes" id="UP000076882">
    <property type="component" value="Unassembled WGS sequence"/>
</dbReference>
<dbReference type="Pfam" id="PF00990">
    <property type="entry name" value="GGDEF"/>
    <property type="match status" value="1"/>
</dbReference>
<feature type="domain" description="GGDEF" evidence="2">
    <location>
        <begin position="244"/>
        <end position="378"/>
    </location>
</feature>
<dbReference type="AlphaFoldDB" id="A0A162EAS0"/>
<keyword evidence="1" id="KW-1133">Transmembrane helix</keyword>
<dbReference type="GO" id="GO:0052621">
    <property type="term" value="F:diguanylate cyclase activity"/>
    <property type="evidence" value="ECO:0007669"/>
    <property type="project" value="TreeGrafter"/>
</dbReference>
<name>A0A162EAS0_LACPN</name>
<dbReference type="PROSITE" id="PS50887">
    <property type="entry name" value="GGDEF"/>
    <property type="match status" value="1"/>
</dbReference>
<accession>A0A162EAS0</accession>
<dbReference type="EMBL" id="CP066817">
    <property type="protein sequence ID" value="QQM61490.1"/>
    <property type="molecule type" value="Genomic_DNA"/>
</dbReference>
<proteinExistence type="predicted"/>
<feature type="transmembrane region" description="Helical" evidence="1">
    <location>
        <begin position="6"/>
        <end position="27"/>
    </location>
</feature>
<feature type="transmembrane region" description="Helical" evidence="1">
    <location>
        <begin position="48"/>
        <end position="68"/>
    </location>
</feature>
<dbReference type="InterPro" id="IPR000160">
    <property type="entry name" value="GGDEF_dom"/>
</dbReference>
<organism evidence="4 6">
    <name type="scientific">Lactiplantibacillus plantarum</name>
    <name type="common">Lactobacillus plantarum</name>
    <dbReference type="NCBI Taxonomy" id="1590"/>
    <lineage>
        <taxon>Bacteria</taxon>
        <taxon>Bacillati</taxon>
        <taxon>Bacillota</taxon>
        <taxon>Bacilli</taxon>
        <taxon>Lactobacillales</taxon>
        <taxon>Lactobacillaceae</taxon>
        <taxon>Lactiplantibacillus</taxon>
    </lineage>
</organism>
<dbReference type="CDD" id="cd01949">
    <property type="entry name" value="GGDEF"/>
    <property type="match status" value="1"/>
</dbReference>
<dbReference type="InterPro" id="IPR050469">
    <property type="entry name" value="Diguanylate_Cyclase"/>
</dbReference>
<feature type="transmembrane region" description="Helical" evidence="1">
    <location>
        <begin position="150"/>
        <end position="168"/>
    </location>
</feature>
<dbReference type="GO" id="GO:1902201">
    <property type="term" value="P:negative regulation of bacterial-type flagellum-dependent cell motility"/>
    <property type="evidence" value="ECO:0007669"/>
    <property type="project" value="TreeGrafter"/>
</dbReference>
<keyword evidence="1" id="KW-0812">Transmembrane</keyword>
<dbReference type="InterPro" id="IPR029787">
    <property type="entry name" value="Nucleotide_cyclase"/>
</dbReference>
<evidence type="ECO:0000313" key="3">
    <source>
        <dbReference type="EMBL" id="KZU03657.1"/>
    </source>
</evidence>
<feature type="transmembrane region" description="Helical" evidence="1">
    <location>
        <begin position="74"/>
        <end position="92"/>
    </location>
</feature>
<reference evidence="5 8" key="2">
    <citation type="submission" date="2020-12" db="EMBL/GenBank/DDBJ databases">
        <title>Whole genome sequencing of Lactobacillus plantarum PC518.</title>
        <authorList>
            <person name="Guo Q."/>
        </authorList>
    </citation>
    <scope>NUCLEOTIDE SEQUENCE [LARGE SCALE GENOMIC DNA]</scope>
    <source>
        <strain evidence="5 8">PC518</strain>
    </source>
</reference>
<evidence type="ECO:0000313" key="8">
    <source>
        <dbReference type="Proteomes" id="UP000595466"/>
    </source>
</evidence>
<dbReference type="PANTHER" id="PTHR45138">
    <property type="entry name" value="REGULATORY COMPONENTS OF SENSORY TRANSDUCTION SYSTEM"/>
    <property type="match status" value="1"/>
</dbReference>
<feature type="transmembrane region" description="Helical" evidence="1">
    <location>
        <begin position="183"/>
        <end position="202"/>
    </location>
</feature>
<feature type="transmembrane region" description="Helical" evidence="1">
    <location>
        <begin position="99"/>
        <end position="115"/>
    </location>
</feature>
<dbReference type="Proteomes" id="UP000595466">
    <property type="component" value="Chromosome"/>
</dbReference>
<evidence type="ECO:0000313" key="4">
    <source>
        <dbReference type="EMBL" id="KZU95729.1"/>
    </source>
</evidence>
<dbReference type="RefSeq" id="WP_003642279.1">
    <property type="nucleotide sequence ID" value="NZ_AP028153.1"/>
</dbReference>
<evidence type="ECO:0000259" key="2">
    <source>
        <dbReference type="PROSITE" id="PS50887"/>
    </source>
</evidence>
<evidence type="ECO:0000313" key="5">
    <source>
        <dbReference type="EMBL" id="QQM61490.1"/>
    </source>
</evidence>
<dbReference type="NCBIfam" id="TIGR00254">
    <property type="entry name" value="GGDEF"/>
    <property type="match status" value="1"/>
</dbReference>
<dbReference type="PANTHER" id="PTHR45138:SF24">
    <property type="entry name" value="DIGUANYLATE CYCLASE DGCC-RELATED"/>
    <property type="match status" value="1"/>
</dbReference>
<dbReference type="PATRIC" id="fig|1590.142.peg.2713"/>